<feature type="signal peptide" evidence="2">
    <location>
        <begin position="1"/>
        <end position="29"/>
    </location>
</feature>
<dbReference type="Proteomes" id="UP000321157">
    <property type="component" value="Unassembled WGS sequence"/>
</dbReference>
<keyword evidence="1" id="KW-0175">Coiled coil</keyword>
<keyword evidence="5" id="KW-1185">Reference proteome</keyword>
<feature type="chain" id="PRO_5021856306" description="Peptidase C39-like domain-containing protein" evidence="2">
    <location>
        <begin position="30"/>
        <end position="398"/>
    </location>
</feature>
<dbReference type="Pfam" id="PF13529">
    <property type="entry name" value="Peptidase_C39_2"/>
    <property type="match status" value="1"/>
</dbReference>
<evidence type="ECO:0000256" key="1">
    <source>
        <dbReference type="SAM" id="Coils"/>
    </source>
</evidence>
<keyword evidence="2" id="KW-0732">Signal</keyword>
<dbReference type="InterPro" id="IPR039564">
    <property type="entry name" value="Peptidase_C39-like"/>
</dbReference>
<name>A0A511V7Y7_9BACL</name>
<accession>A0A511V7Y7</accession>
<dbReference type="EMBL" id="BJXX01000104">
    <property type="protein sequence ID" value="GEN34929.1"/>
    <property type="molecule type" value="Genomic_DNA"/>
</dbReference>
<protein>
    <recommendedName>
        <fullName evidence="3">Peptidase C39-like domain-containing protein</fullName>
    </recommendedName>
</protein>
<dbReference type="AlphaFoldDB" id="A0A511V7Y7"/>
<evidence type="ECO:0000313" key="4">
    <source>
        <dbReference type="EMBL" id="GEN34929.1"/>
    </source>
</evidence>
<evidence type="ECO:0000256" key="2">
    <source>
        <dbReference type="SAM" id="SignalP"/>
    </source>
</evidence>
<evidence type="ECO:0000313" key="5">
    <source>
        <dbReference type="Proteomes" id="UP000321157"/>
    </source>
</evidence>
<organism evidence="4 5">
    <name type="scientific">Aneurinibacillus danicus</name>
    <dbReference type="NCBI Taxonomy" id="267746"/>
    <lineage>
        <taxon>Bacteria</taxon>
        <taxon>Bacillati</taxon>
        <taxon>Bacillota</taxon>
        <taxon>Bacilli</taxon>
        <taxon>Bacillales</taxon>
        <taxon>Paenibacillaceae</taxon>
        <taxon>Aneurinibacillus group</taxon>
        <taxon>Aneurinibacillus</taxon>
    </lineage>
</organism>
<sequence>MVVKRYIKKIGMSLILGSMLIVSSTSVFASSSDSQISQSQIIQAVENMLPATGYGDKWIEGKIEIKKELYNPDDTLFGYYIIIKKDQENIGYMIVSANKETEPILEYGEGTGYDYLNGDSTKRFYYLGAMRIVQANNKDELEKIFENIKQKELENIKEQVDKTKDSKSKESYIKELKKLEQKKLKGIEKNKENEKKWEKYLSQSSENNTNSLVTPLGGTTTYKVLNVAHMYQRQPGVYNEGKSACGPTSGAVIADYYKLRGYNVRGVSYYGTQVKLINHLYTEMGTGTIGTTMDQWATGMSTHMNHNASAWDVFTHEAIGYFPTYESYIDANRPVGIRFDYNPWNTDYKWHFVVGVGYNTETGQIQVCDVDSTSTKYRWISWSANDQDMDLGFVSYNP</sequence>
<dbReference type="OrthoDB" id="2435874at2"/>
<feature type="coiled-coil region" evidence="1">
    <location>
        <begin position="146"/>
        <end position="196"/>
    </location>
</feature>
<dbReference type="RefSeq" id="WP_146810183.1">
    <property type="nucleotide sequence ID" value="NZ_BJXX01000104.1"/>
</dbReference>
<proteinExistence type="predicted"/>
<evidence type="ECO:0000259" key="3">
    <source>
        <dbReference type="Pfam" id="PF13529"/>
    </source>
</evidence>
<gene>
    <name evidence="4" type="ORF">ADA01nite_23890</name>
</gene>
<comment type="caution">
    <text evidence="4">The sequence shown here is derived from an EMBL/GenBank/DDBJ whole genome shotgun (WGS) entry which is preliminary data.</text>
</comment>
<reference evidence="4 5" key="1">
    <citation type="submission" date="2019-07" db="EMBL/GenBank/DDBJ databases">
        <title>Whole genome shotgun sequence of Aneurinibacillus danicus NBRC 102444.</title>
        <authorList>
            <person name="Hosoyama A."/>
            <person name="Uohara A."/>
            <person name="Ohji S."/>
            <person name="Ichikawa N."/>
        </authorList>
    </citation>
    <scope>NUCLEOTIDE SEQUENCE [LARGE SCALE GENOMIC DNA]</scope>
    <source>
        <strain evidence="4 5">NBRC 102444</strain>
    </source>
</reference>
<feature type="domain" description="Peptidase C39-like" evidence="3">
    <location>
        <begin position="226"/>
        <end position="369"/>
    </location>
</feature>